<reference evidence="2 3" key="1">
    <citation type="submission" date="2020-08" db="EMBL/GenBank/DDBJ databases">
        <title>Genomic Encyclopedia of Type Strains, Phase III (KMG-III): the genomes of soil and plant-associated and newly described type strains.</title>
        <authorList>
            <person name="Whitman W."/>
        </authorList>
    </citation>
    <scope>NUCLEOTIDE SEQUENCE [LARGE SCALE GENOMIC DNA]</scope>
    <source>
        <strain evidence="2 3">CECT 3259</strain>
    </source>
</reference>
<evidence type="ECO:0000259" key="1">
    <source>
        <dbReference type="Pfam" id="PF14200"/>
    </source>
</evidence>
<dbReference type="PROSITE" id="PS50231">
    <property type="entry name" value="RICIN_B_LECTIN"/>
    <property type="match status" value="1"/>
</dbReference>
<gene>
    <name evidence="2" type="ORF">FHS36_002156</name>
</gene>
<dbReference type="CDD" id="cd00161">
    <property type="entry name" value="beta-trefoil_Ricin-like"/>
    <property type="match status" value="1"/>
</dbReference>
<dbReference type="AlphaFoldDB" id="A0A7W8BBC6"/>
<evidence type="ECO:0000313" key="3">
    <source>
        <dbReference type="Proteomes" id="UP000528608"/>
    </source>
</evidence>
<dbReference type="SUPFAM" id="SSF50370">
    <property type="entry name" value="Ricin B-like lectins"/>
    <property type="match status" value="1"/>
</dbReference>
<dbReference type="InterPro" id="IPR000772">
    <property type="entry name" value="Ricin_B_lectin"/>
</dbReference>
<dbReference type="Pfam" id="PF14200">
    <property type="entry name" value="RicinB_lectin_2"/>
    <property type="match status" value="1"/>
</dbReference>
<name>A0A7W8BBC6_STREU</name>
<dbReference type="Gene3D" id="2.80.10.50">
    <property type="match status" value="1"/>
</dbReference>
<dbReference type="Proteomes" id="UP000528608">
    <property type="component" value="Unassembled WGS sequence"/>
</dbReference>
<evidence type="ECO:0000313" key="2">
    <source>
        <dbReference type="EMBL" id="MBB5118723.1"/>
    </source>
</evidence>
<protein>
    <recommendedName>
        <fullName evidence="1">Ricin B lectin domain-containing protein</fullName>
    </recommendedName>
</protein>
<dbReference type="InterPro" id="IPR035992">
    <property type="entry name" value="Ricin_B-like_lectins"/>
</dbReference>
<dbReference type="EMBL" id="JACHJF010000005">
    <property type="protein sequence ID" value="MBB5118723.1"/>
    <property type="molecule type" value="Genomic_DNA"/>
</dbReference>
<comment type="caution">
    <text evidence="2">The sequence shown here is derived from an EMBL/GenBank/DDBJ whole genome shotgun (WGS) entry which is preliminary data.</text>
</comment>
<proteinExistence type="predicted"/>
<sequence length="167" mass="18696">MADSRKDNGAPIQQWDCVNSQTQKWEVIWNSNLAEPFTLRNRNSGKVIEVDNSSKSNGARVQQWDNVGQRGAKWWFKEESPDPGRLVLTPHQSNATRVFNAENSPLIAAGHDSDHDGRLDVWATRYDGSLAVFRDDPKLNESGNPEIQINAIREVARSGWSDVIAIG</sequence>
<accession>A0A7W8BBC6</accession>
<feature type="domain" description="Ricin B lectin" evidence="1">
    <location>
        <begin position="3"/>
        <end position="64"/>
    </location>
</feature>
<organism evidence="2 3">
    <name type="scientific">Streptomyces eurocidicus</name>
    <name type="common">Streptoverticillium eurocidicus</name>
    <dbReference type="NCBI Taxonomy" id="66423"/>
    <lineage>
        <taxon>Bacteria</taxon>
        <taxon>Bacillati</taxon>
        <taxon>Actinomycetota</taxon>
        <taxon>Actinomycetes</taxon>
        <taxon>Kitasatosporales</taxon>
        <taxon>Streptomycetaceae</taxon>
        <taxon>Streptomyces</taxon>
    </lineage>
</organism>